<evidence type="ECO:0000256" key="14">
    <source>
        <dbReference type="RuleBase" id="RU000461"/>
    </source>
</evidence>
<dbReference type="GO" id="GO:0005506">
    <property type="term" value="F:iron ion binding"/>
    <property type="evidence" value="ECO:0007669"/>
    <property type="project" value="InterPro"/>
</dbReference>
<evidence type="ECO:0000313" key="17">
    <source>
        <dbReference type="Proteomes" id="UP000250266"/>
    </source>
</evidence>
<dbReference type="GO" id="GO:0016020">
    <property type="term" value="C:membrane"/>
    <property type="evidence" value="ECO:0007669"/>
    <property type="project" value="UniProtKB-SubCell"/>
</dbReference>
<dbReference type="PRINTS" id="PR00385">
    <property type="entry name" value="P450"/>
</dbReference>
<dbReference type="Proteomes" id="UP000250266">
    <property type="component" value="Unassembled WGS sequence"/>
</dbReference>
<evidence type="ECO:0000256" key="9">
    <source>
        <dbReference type="ARBA" id="ARBA00023002"/>
    </source>
</evidence>
<evidence type="ECO:0000256" key="7">
    <source>
        <dbReference type="ARBA" id="ARBA00022723"/>
    </source>
</evidence>
<comment type="cofactor">
    <cofactor evidence="1 13">
        <name>heme</name>
        <dbReference type="ChEBI" id="CHEBI:30413"/>
    </cofactor>
</comment>
<dbReference type="PANTHER" id="PTHR24305:SF237">
    <property type="entry name" value="CYTOCHROME P450 MONOOXYGENASE ATNE-RELATED"/>
    <property type="match status" value="1"/>
</dbReference>
<dbReference type="SUPFAM" id="SSF48264">
    <property type="entry name" value="Cytochrome P450"/>
    <property type="match status" value="1"/>
</dbReference>
<evidence type="ECO:0000256" key="10">
    <source>
        <dbReference type="ARBA" id="ARBA00023004"/>
    </source>
</evidence>
<evidence type="ECO:0000313" key="16">
    <source>
        <dbReference type="EMBL" id="OCK77277.1"/>
    </source>
</evidence>
<dbReference type="GO" id="GO:0004497">
    <property type="term" value="F:monooxygenase activity"/>
    <property type="evidence" value="ECO:0007669"/>
    <property type="project" value="UniProtKB-KW"/>
</dbReference>
<reference evidence="16 17" key="1">
    <citation type="journal article" date="2016" name="Nat. Commun.">
        <title>Ectomycorrhizal ecology is imprinted in the genome of the dominant symbiotic fungus Cenococcum geophilum.</title>
        <authorList>
            <consortium name="DOE Joint Genome Institute"/>
            <person name="Peter M."/>
            <person name="Kohler A."/>
            <person name="Ohm R.A."/>
            <person name="Kuo A."/>
            <person name="Krutzmann J."/>
            <person name="Morin E."/>
            <person name="Arend M."/>
            <person name="Barry K.W."/>
            <person name="Binder M."/>
            <person name="Choi C."/>
            <person name="Clum A."/>
            <person name="Copeland A."/>
            <person name="Grisel N."/>
            <person name="Haridas S."/>
            <person name="Kipfer T."/>
            <person name="LaButti K."/>
            <person name="Lindquist E."/>
            <person name="Lipzen A."/>
            <person name="Maire R."/>
            <person name="Meier B."/>
            <person name="Mihaltcheva S."/>
            <person name="Molinier V."/>
            <person name="Murat C."/>
            <person name="Poggeler S."/>
            <person name="Quandt C.A."/>
            <person name="Sperisen C."/>
            <person name="Tritt A."/>
            <person name="Tisserant E."/>
            <person name="Crous P.W."/>
            <person name="Henrissat B."/>
            <person name="Nehls U."/>
            <person name="Egli S."/>
            <person name="Spatafora J.W."/>
            <person name="Grigoriev I.V."/>
            <person name="Martin F.M."/>
        </authorList>
    </citation>
    <scope>NUCLEOTIDE SEQUENCE [LARGE SCALE GENOMIC DNA]</scope>
    <source>
        <strain evidence="16 17">CBS 459.81</strain>
    </source>
</reference>
<dbReference type="GO" id="GO:0016705">
    <property type="term" value="F:oxidoreductase activity, acting on paired donors, with incorporation or reduction of molecular oxygen"/>
    <property type="evidence" value="ECO:0007669"/>
    <property type="project" value="InterPro"/>
</dbReference>
<dbReference type="PANTHER" id="PTHR24305">
    <property type="entry name" value="CYTOCHROME P450"/>
    <property type="match status" value="1"/>
</dbReference>
<evidence type="ECO:0000256" key="1">
    <source>
        <dbReference type="ARBA" id="ARBA00001971"/>
    </source>
</evidence>
<evidence type="ECO:0000256" key="12">
    <source>
        <dbReference type="ARBA" id="ARBA00023136"/>
    </source>
</evidence>
<comment type="pathway">
    <text evidence="3">Mycotoxin biosynthesis.</text>
</comment>
<gene>
    <name evidence="16" type="ORF">K432DRAFT_436610</name>
</gene>
<dbReference type="InterPro" id="IPR050121">
    <property type="entry name" value="Cytochrome_P450_monoxygenase"/>
</dbReference>
<organism evidence="16 17">
    <name type="scientific">Lepidopterella palustris CBS 459.81</name>
    <dbReference type="NCBI Taxonomy" id="1314670"/>
    <lineage>
        <taxon>Eukaryota</taxon>
        <taxon>Fungi</taxon>
        <taxon>Dikarya</taxon>
        <taxon>Ascomycota</taxon>
        <taxon>Pezizomycotina</taxon>
        <taxon>Dothideomycetes</taxon>
        <taxon>Pleosporomycetidae</taxon>
        <taxon>Mytilinidiales</taxon>
        <taxon>Argynnaceae</taxon>
        <taxon>Lepidopterella</taxon>
    </lineage>
</organism>
<dbReference type="OrthoDB" id="1470350at2759"/>
<dbReference type="EMBL" id="KV745140">
    <property type="protein sequence ID" value="OCK77277.1"/>
    <property type="molecule type" value="Genomic_DNA"/>
</dbReference>
<feature type="binding site" description="axial binding residue" evidence="13">
    <location>
        <position position="431"/>
    </location>
    <ligand>
        <name>heme</name>
        <dbReference type="ChEBI" id="CHEBI:30413"/>
    </ligand>
    <ligandPart>
        <name>Fe</name>
        <dbReference type="ChEBI" id="CHEBI:18248"/>
    </ligandPart>
</feature>
<dbReference type="PRINTS" id="PR00463">
    <property type="entry name" value="EP450I"/>
</dbReference>
<dbReference type="CDD" id="cd11061">
    <property type="entry name" value="CYP67-like"/>
    <property type="match status" value="1"/>
</dbReference>
<name>A0A8E2E4Q3_9PEZI</name>
<evidence type="ECO:0000256" key="15">
    <source>
        <dbReference type="SAM" id="SignalP"/>
    </source>
</evidence>
<accession>A0A8E2E4Q3</accession>
<dbReference type="GO" id="GO:0020037">
    <property type="term" value="F:heme binding"/>
    <property type="evidence" value="ECO:0007669"/>
    <property type="project" value="InterPro"/>
</dbReference>
<dbReference type="PROSITE" id="PS00086">
    <property type="entry name" value="CYTOCHROME_P450"/>
    <property type="match status" value="1"/>
</dbReference>
<evidence type="ECO:0000256" key="3">
    <source>
        <dbReference type="ARBA" id="ARBA00004685"/>
    </source>
</evidence>
<keyword evidence="5 13" id="KW-0349">Heme</keyword>
<protein>
    <submittedName>
        <fullName evidence="16">Cytochrome P450</fullName>
    </submittedName>
</protein>
<keyword evidence="8" id="KW-1133">Transmembrane helix</keyword>
<keyword evidence="11 14" id="KW-0503">Monooxygenase</keyword>
<evidence type="ECO:0000256" key="2">
    <source>
        <dbReference type="ARBA" id="ARBA00004370"/>
    </source>
</evidence>
<dbReference type="InterPro" id="IPR036396">
    <property type="entry name" value="Cyt_P450_sf"/>
</dbReference>
<keyword evidence="17" id="KW-1185">Reference proteome</keyword>
<dbReference type="InterPro" id="IPR001128">
    <property type="entry name" value="Cyt_P450"/>
</dbReference>
<feature type="signal peptide" evidence="15">
    <location>
        <begin position="1"/>
        <end position="18"/>
    </location>
</feature>
<keyword evidence="10 13" id="KW-0408">Iron</keyword>
<keyword evidence="6" id="KW-0812">Transmembrane</keyword>
<keyword evidence="12" id="KW-0472">Membrane</keyword>
<dbReference type="InterPro" id="IPR017972">
    <property type="entry name" value="Cyt_P450_CS"/>
</dbReference>
<evidence type="ECO:0000256" key="8">
    <source>
        <dbReference type="ARBA" id="ARBA00022989"/>
    </source>
</evidence>
<comment type="similarity">
    <text evidence="4 14">Belongs to the cytochrome P450 family.</text>
</comment>
<dbReference type="GO" id="GO:1902181">
    <property type="term" value="P:verruculogen biosynthetic process"/>
    <property type="evidence" value="ECO:0007669"/>
    <property type="project" value="UniProtKB-ARBA"/>
</dbReference>
<evidence type="ECO:0000256" key="11">
    <source>
        <dbReference type="ARBA" id="ARBA00023033"/>
    </source>
</evidence>
<evidence type="ECO:0000256" key="4">
    <source>
        <dbReference type="ARBA" id="ARBA00010617"/>
    </source>
</evidence>
<evidence type="ECO:0000256" key="13">
    <source>
        <dbReference type="PIRSR" id="PIRSR602401-1"/>
    </source>
</evidence>
<dbReference type="FunFam" id="1.10.630.10:FF:000063">
    <property type="entry name" value="Cytochrome P450 monooxygenase"/>
    <property type="match status" value="1"/>
</dbReference>
<dbReference type="Pfam" id="PF00067">
    <property type="entry name" value="p450"/>
    <property type="match status" value="1"/>
</dbReference>
<sequence>MATLQAILLPTIIYRVFLHPLAKYPGPWLAKITNLYAAYHSWKGDIHKDMYRLHLKYGDHVRYAPNRVLINTPEALQRIHGHGNNVKKFEGYKVLAANAANTLTLSDKTQHAWRRRVISQAFSENSLRLFAPKVRARIDRFCEVIRQHGQSTAWTSPLDMALYFNYLTFDTMTAVTFDTDYHLTDQPKYRYVIGAIEAANIRLGIISQALELTIFNIDRTLFLESAKAAWTFGKFIYKLLRARLEKKSSDNQDIFAFLQKCRDPDTGKGLSDTELSTETATFVVAGSDTTATTLAAVTHYLTHSPSSYRRVCDEIRQNFPDSTSISIGPQLNSCQFLRACIDESLRLSPPGGSAPWREVDRGGTTIDGQYLPEGCEVGTAVYTIHHDERYWESPFSFDPDRWLPPASDANQSQKTSAKRPYVPFGLGPRSCVGRPLAITQMMLALAIVIREFDFRRVDQADSWWNLPDEGSTEYELTEHITSSRVGPILCFKSVTECS</sequence>
<evidence type="ECO:0000256" key="6">
    <source>
        <dbReference type="ARBA" id="ARBA00022692"/>
    </source>
</evidence>
<proteinExistence type="inferred from homology"/>
<dbReference type="AlphaFoldDB" id="A0A8E2E4Q3"/>
<keyword evidence="15" id="KW-0732">Signal</keyword>
<comment type="subcellular location">
    <subcellularLocation>
        <location evidence="2">Membrane</location>
    </subcellularLocation>
</comment>
<keyword evidence="7 13" id="KW-0479">Metal-binding</keyword>
<dbReference type="InterPro" id="IPR002401">
    <property type="entry name" value="Cyt_P450_E_grp-I"/>
</dbReference>
<feature type="chain" id="PRO_5034244945" evidence="15">
    <location>
        <begin position="19"/>
        <end position="498"/>
    </location>
</feature>
<evidence type="ECO:0000256" key="5">
    <source>
        <dbReference type="ARBA" id="ARBA00022617"/>
    </source>
</evidence>
<keyword evidence="9 14" id="KW-0560">Oxidoreductase</keyword>
<dbReference type="Gene3D" id="1.10.630.10">
    <property type="entry name" value="Cytochrome P450"/>
    <property type="match status" value="1"/>
</dbReference>